<dbReference type="Gene3D" id="2.30.110.10">
    <property type="entry name" value="Electron Transport, Fmn-binding Protein, Chain A"/>
    <property type="match status" value="1"/>
</dbReference>
<dbReference type="PANTHER" id="PTHR35176">
    <property type="entry name" value="HEME OXYGENASE HI_0854-RELATED"/>
    <property type="match status" value="1"/>
</dbReference>
<feature type="domain" description="Pyridoxamine 5'-phosphate oxidase N-terminal" evidence="2">
    <location>
        <begin position="22"/>
        <end position="153"/>
    </location>
</feature>
<dbReference type="InterPro" id="IPR052019">
    <property type="entry name" value="F420H2_bilvrd_red/Heme_oxyg"/>
</dbReference>
<keyword evidence="1 3" id="KW-0560">Oxidoreductase</keyword>
<dbReference type="NCBIfam" id="TIGR03618">
    <property type="entry name" value="Rv1155_F420"/>
    <property type="match status" value="1"/>
</dbReference>
<dbReference type="InterPro" id="IPR012349">
    <property type="entry name" value="Split_barrel_FMN-bd"/>
</dbReference>
<evidence type="ECO:0000313" key="3">
    <source>
        <dbReference type="EMBL" id="MFC6881322.1"/>
    </source>
</evidence>
<organism evidence="3 4">
    <name type="scientific">Actinomadura yumaensis</name>
    <dbReference type="NCBI Taxonomy" id="111807"/>
    <lineage>
        <taxon>Bacteria</taxon>
        <taxon>Bacillati</taxon>
        <taxon>Actinomycetota</taxon>
        <taxon>Actinomycetes</taxon>
        <taxon>Streptosporangiales</taxon>
        <taxon>Thermomonosporaceae</taxon>
        <taxon>Actinomadura</taxon>
    </lineage>
</organism>
<sequence length="162" mass="18072">MTENAIKYRPGQGPGPRALGEEEAGRILSDRRFGVLATLKRDGRPHMASMVFAWDPDERIIRIPSVADRIKVRHLLRDPRATFQVEGETVLSYAIAEGEAEVSEATAEPGDAVGRELLRLFGITDPADEAEFFERMVRDRRVVIRLRVSRVYGTALDGPVAE</sequence>
<name>A0ABW2CIJ6_9ACTN</name>
<dbReference type="PANTHER" id="PTHR35176:SF6">
    <property type="entry name" value="HEME OXYGENASE HI_0854-RELATED"/>
    <property type="match status" value="1"/>
</dbReference>
<evidence type="ECO:0000313" key="4">
    <source>
        <dbReference type="Proteomes" id="UP001596380"/>
    </source>
</evidence>
<evidence type="ECO:0000256" key="1">
    <source>
        <dbReference type="ARBA" id="ARBA00023002"/>
    </source>
</evidence>
<dbReference type="InterPro" id="IPR019920">
    <property type="entry name" value="F420-binding_dom_put"/>
</dbReference>
<comment type="caution">
    <text evidence="3">The sequence shown here is derived from an EMBL/GenBank/DDBJ whole genome shotgun (WGS) entry which is preliminary data.</text>
</comment>
<gene>
    <name evidence="3" type="ORF">ACFQKB_16255</name>
</gene>
<dbReference type="EC" id="1.-.-.-" evidence="3"/>
<evidence type="ECO:0000259" key="2">
    <source>
        <dbReference type="Pfam" id="PF01243"/>
    </source>
</evidence>
<keyword evidence="4" id="KW-1185">Reference proteome</keyword>
<protein>
    <submittedName>
        <fullName evidence="3">PPOX class F420-dependent oxidoreductase</fullName>
        <ecNumber evidence="3">1.-.-.-</ecNumber>
    </submittedName>
</protein>
<dbReference type="RefSeq" id="WP_160822747.1">
    <property type="nucleotide sequence ID" value="NZ_JBHSXS010000008.1"/>
</dbReference>
<dbReference type="GO" id="GO:0016491">
    <property type="term" value="F:oxidoreductase activity"/>
    <property type="evidence" value="ECO:0007669"/>
    <property type="project" value="UniProtKB-KW"/>
</dbReference>
<reference evidence="4" key="1">
    <citation type="journal article" date="2019" name="Int. J. Syst. Evol. Microbiol.">
        <title>The Global Catalogue of Microorganisms (GCM) 10K type strain sequencing project: providing services to taxonomists for standard genome sequencing and annotation.</title>
        <authorList>
            <consortium name="The Broad Institute Genomics Platform"/>
            <consortium name="The Broad Institute Genome Sequencing Center for Infectious Disease"/>
            <person name="Wu L."/>
            <person name="Ma J."/>
        </authorList>
    </citation>
    <scope>NUCLEOTIDE SEQUENCE [LARGE SCALE GENOMIC DNA]</scope>
    <source>
        <strain evidence="4">JCM 3369</strain>
    </source>
</reference>
<dbReference type="SUPFAM" id="SSF50475">
    <property type="entry name" value="FMN-binding split barrel"/>
    <property type="match status" value="1"/>
</dbReference>
<dbReference type="Pfam" id="PF01243">
    <property type="entry name" value="PNPOx_N"/>
    <property type="match status" value="1"/>
</dbReference>
<dbReference type="Proteomes" id="UP001596380">
    <property type="component" value="Unassembled WGS sequence"/>
</dbReference>
<proteinExistence type="predicted"/>
<dbReference type="InterPro" id="IPR011576">
    <property type="entry name" value="Pyridox_Oxase_N"/>
</dbReference>
<accession>A0ABW2CIJ6</accession>
<dbReference type="EMBL" id="JBHSXS010000008">
    <property type="protein sequence ID" value="MFC6881322.1"/>
    <property type="molecule type" value="Genomic_DNA"/>
</dbReference>